<comment type="caution">
    <text evidence="2">The sequence shown here is derived from an EMBL/GenBank/DDBJ whole genome shotgun (WGS) entry which is preliminary data.</text>
</comment>
<sequence length="185" mass="18824">MGPAHRVPLRGAAVPAESTWSTPLGAVTIDMEAAGELVGGGLAVADDVPHAPEHALEVQLPLLQVLGFSEVLPVAIGVAGAQEVAALLAKVATPGSIVLCSTDLSHYLTQEQAEAADARTVDAIVRLDADGIGERAACGRYALRGLLAWARGLDLGVRVLHQATSGDEGGPRDRVVGYLAASLGA</sequence>
<organism evidence="2 3">
    <name type="scientific">Dactylosporangium vinaceum</name>
    <dbReference type="NCBI Taxonomy" id="53362"/>
    <lineage>
        <taxon>Bacteria</taxon>
        <taxon>Bacillati</taxon>
        <taxon>Actinomycetota</taxon>
        <taxon>Actinomycetes</taxon>
        <taxon>Micromonosporales</taxon>
        <taxon>Micromonosporaceae</taxon>
        <taxon>Dactylosporangium</taxon>
    </lineage>
</organism>
<dbReference type="EMBL" id="JBHMCA010000084">
    <property type="protein sequence ID" value="MFB9450941.1"/>
    <property type="molecule type" value="Genomic_DNA"/>
</dbReference>
<gene>
    <name evidence="2" type="primary">amrB</name>
    <name evidence="2" type="ORF">ACFFTR_48410</name>
</gene>
<protein>
    <submittedName>
        <fullName evidence="2">AmmeMemoRadiSam system protein B</fullName>
    </submittedName>
</protein>
<dbReference type="PANTHER" id="PTHR11060">
    <property type="entry name" value="PROTEIN MEMO1"/>
    <property type="match status" value="1"/>
</dbReference>
<accession>A0ABV5MQ49</accession>
<reference evidence="2 3" key="1">
    <citation type="submission" date="2024-09" db="EMBL/GenBank/DDBJ databases">
        <authorList>
            <person name="Sun Q."/>
            <person name="Mori K."/>
        </authorList>
    </citation>
    <scope>NUCLEOTIDE SEQUENCE [LARGE SCALE GENOMIC DNA]</scope>
    <source>
        <strain evidence="2 3">JCM 3307</strain>
    </source>
</reference>
<keyword evidence="3" id="KW-1185">Reference proteome</keyword>
<dbReference type="NCBIfam" id="TIGR04336">
    <property type="entry name" value="AmmeMemoSam_B"/>
    <property type="match status" value="1"/>
</dbReference>
<dbReference type="InterPro" id="IPR002737">
    <property type="entry name" value="MEMO1_fam"/>
</dbReference>
<dbReference type="PANTHER" id="PTHR11060:SF0">
    <property type="entry name" value="PROTEIN MEMO1"/>
    <property type="match status" value="1"/>
</dbReference>
<evidence type="ECO:0000256" key="1">
    <source>
        <dbReference type="ARBA" id="ARBA00006315"/>
    </source>
</evidence>
<dbReference type="Proteomes" id="UP001589608">
    <property type="component" value="Unassembled WGS sequence"/>
</dbReference>
<dbReference type="Gene3D" id="3.40.830.10">
    <property type="entry name" value="LigB-like"/>
    <property type="match status" value="1"/>
</dbReference>
<evidence type="ECO:0000313" key="3">
    <source>
        <dbReference type="Proteomes" id="UP001589608"/>
    </source>
</evidence>
<proteinExistence type="inferred from homology"/>
<comment type="similarity">
    <text evidence="1">Belongs to the MEMO1 family.</text>
</comment>
<dbReference type="CDD" id="cd07361">
    <property type="entry name" value="MEMO_like"/>
    <property type="match status" value="1"/>
</dbReference>
<dbReference type="RefSeq" id="WP_380031533.1">
    <property type="nucleotide sequence ID" value="NZ_JBHMCA010000084.1"/>
</dbReference>
<dbReference type="Pfam" id="PF01875">
    <property type="entry name" value="Memo"/>
    <property type="match status" value="1"/>
</dbReference>
<name>A0ABV5MQ49_9ACTN</name>
<evidence type="ECO:0000313" key="2">
    <source>
        <dbReference type="EMBL" id="MFB9450941.1"/>
    </source>
</evidence>